<protein>
    <submittedName>
        <fullName evidence="1">Uncharacterized protein</fullName>
    </submittedName>
</protein>
<feature type="non-terminal residue" evidence="1">
    <location>
        <position position="1"/>
    </location>
</feature>
<dbReference type="EMBL" id="JABEZZ010000001">
    <property type="protein sequence ID" value="MBA0579237.1"/>
    <property type="molecule type" value="Genomic_DNA"/>
</dbReference>
<reference evidence="1 2" key="1">
    <citation type="journal article" date="2019" name="Genome Biol. Evol.">
        <title>Insights into the evolution of the New World diploid cottons (Gossypium, subgenus Houzingenia) based on genome sequencing.</title>
        <authorList>
            <person name="Grover C.E."/>
            <person name="Arick M.A. 2nd"/>
            <person name="Thrash A."/>
            <person name="Conover J.L."/>
            <person name="Sanders W.S."/>
            <person name="Peterson D.G."/>
            <person name="Frelichowski J.E."/>
            <person name="Scheffler J.A."/>
            <person name="Scheffler B.E."/>
            <person name="Wendel J.F."/>
        </authorList>
    </citation>
    <scope>NUCLEOTIDE SEQUENCE [LARGE SCALE GENOMIC DNA]</scope>
    <source>
        <strain evidence="1">8</strain>
        <tissue evidence="1">Leaf</tissue>
    </source>
</reference>
<proteinExistence type="predicted"/>
<organism evidence="1 2">
    <name type="scientific">Gossypium raimondii</name>
    <name type="common">Peruvian cotton</name>
    <name type="synonym">Gossypium klotzschianum subsp. raimondii</name>
    <dbReference type="NCBI Taxonomy" id="29730"/>
    <lineage>
        <taxon>Eukaryota</taxon>
        <taxon>Viridiplantae</taxon>
        <taxon>Streptophyta</taxon>
        <taxon>Embryophyta</taxon>
        <taxon>Tracheophyta</taxon>
        <taxon>Spermatophyta</taxon>
        <taxon>Magnoliopsida</taxon>
        <taxon>eudicotyledons</taxon>
        <taxon>Gunneridae</taxon>
        <taxon>Pentapetalae</taxon>
        <taxon>rosids</taxon>
        <taxon>malvids</taxon>
        <taxon>Malvales</taxon>
        <taxon>Malvaceae</taxon>
        <taxon>Malvoideae</taxon>
        <taxon>Gossypium</taxon>
    </lineage>
</organism>
<dbReference type="Proteomes" id="UP000593578">
    <property type="component" value="Unassembled WGS sequence"/>
</dbReference>
<gene>
    <name evidence="1" type="ORF">Gorai_021499</name>
</gene>
<evidence type="ECO:0000313" key="2">
    <source>
        <dbReference type="Proteomes" id="UP000593578"/>
    </source>
</evidence>
<dbReference type="AlphaFoldDB" id="A0A7J8NQI3"/>
<evidence type="ECO:0000313" key="1">
    <source>
        <dbReference type="EMBL" id="MBA0579237.1"/>
    </source>
</evidence>
<name>A0A7J8NQI3_GOSRA</name>
<accession>A0A7J8NQI3</accession>
<feature type="non-terminal residue" evidence="1">
    <location>
        <position position="88"/>
    </location>
</feature>
<sequence>VFEVLSSVRLTWTPTIEGIVPVLKFSPRPPRRAVYGPRRGASQSVEIGTCKTWDKCKCWACYTAAYLEDRKYSALAPFGGLAFVAGWA</sequence>
<comment type="caution">
    <text evidence="1">The sequence shown here is derived from an EMBL/GenBank/DDBJ whole genome shotgun (WGS) entry which is preliminary data.</text>
</comment>